<organism evidence="4 5">
    <name type="scientific">Micavibrio aeruginosavorus</name>
    <dbReference type="NCBI Taxonomy" id="349221"/>
    <lineage>
        <taxon>Bacteria</taxon>
        <taxon>Pseudomonadati</taxon>
        <taxon>Bdellovibrionota</taxon>
        <taxon>Bdellovibrionia</taxon>
        <taxon>Bdellovibrionales</taxon>
        <taxon>Pseudobdellovibrionaceae</taxon>
        <taxon>Micavibrio</taxon>
    </lineage>
</organism>
<evidence type="ECO:0000313" key="4">
    <source>
        <dbReference type="EMBL" id="QQG35943.1"/>
    </source>
</evidence>
<dbReference type="PANTHER" id="PTHR12558:SF13">
    <property type="entry name" value="CELL DIVISION CYCLE PROTEIN 27 HOMOLOG"/>
    <property type="match status" value="1"/>
</dbReference>
<evidence type="ECO:0000256" key="1">
    <source>
        <dbReference type="ARBA" id="ARBA00022737"/>
    </source>
</evidence>
<evidence type="ECO:0000256" key="3">
    <source>
        <dbReference type="PROSITE-ProRule" id="PRU00339"/>
    </source>
</evidence>
<dbReference type="Gene3D" id="1.25.40.10">
    <property type="entry name" value="Tetratricopeptide repeat domain"/>
    <property type="match status" value="3"/>
</dbReference>
<dbReference type="InterPro" id="IPR013105">
    <property type="entry name" value="TPR_2"/>
</dbReference>
<accession>A0A7T5UHT2</accession>
<dbReference type="SMART" id="SM00028">
    <property type="entry name" value="TPR"/>
    <property type="match status" value="5"/>
</dbReference>
<name>A0A7T5UHT2_9BACT</name>
<dbReference type="Proteomes" id="UP000595362">
    <property type="component" value="Chromosome"/>
</dbReference>
<dbReference type="InterPro" id="IPR019734">
    <property type="entry name" value="TPR_rpt"/>
</dbReference>
<evidence type="ECO:0000313" key="5">
    <source>
        <dbReference type="Proteomes" id="UP000595362"/>
    </source>
</evidence>
<dbReference type="Pfam" id="PF13181">
    <property type="entry name" value="TPR_8"/>
    <property type="match status" value="1"/>
</dbReference>
<gene>
    <name evidence="4" type="ORF">HYS17_10645</name>
</gene>
<dbReference type="AlphaFoldDB" id="A0A7T5UHT2"/>
<feature type="repeat" description="TPR" evidence="3">
    <location>
        <begin position="494"/>
        <end position="527"/>
    </location>
</feature>
<evidence type="ECO:0000256" key="2">
    <source>
        <dbReference type="ARBA" id="ARBA00022803"/>
    </source>
</evidence>
<dbReference type="EMBL" id="CP066681">
    <property type="protein sequence ID" value="QQG35943.1"/>
    <property type="molecule type" value="Genomic_DNA"/>
</dbReference>
<dbReference type="Pfam" id="PF07719">
    <property type="entry name" value="TPR_2"/>
    <property type="match status" value="1"/>
</dbReference>
<proteinExistence type="predicted"/>
<feature type="repeat" description="TPR" evidence="3">
    <location>
        <begin position="425"/>
        <end position="458"/>
    </location>
</feature>
<keyword evidence="1" id="KW-0677">Repeat</keyword>
<dbReference type="PROSITE" id="PS50005">
    <property type="entry name" value="TPR"/>
    <property type="match status" value="2"/>
</dbReference>
<reference evidence="4 5" key="1">
    <citation type="submission" date="2020-07" db="EMBL/GenBank/DDBJ databases">
        <title>Huge and variable diversity of episymbiotic CPR bacteria and DPANN archaea in groundwater ecosystems.</title>
        <authorList>
            <person name="He C.Y."/>
            <person name="Keren R."/>
            <person name="Whittaker M."/>
            <person name="Farag I.F."/>
            <person name="Doudna J."/>
            <person name="Cate J.H.D."/>
            <person name="Banfield J.F."/>
        </authorList>
    </citation>
    <scope>NUCLEOTIDE SEQUENCE [LARGE SCALE GENOMIC DNA]</scope>
    <source>
        <strain evidence="4">NC_groundwater_70_Ag_B-0.1um_54_66</strain>
    </source>
</reference>
<dbReference type="InterPro" id="IPR011990">
    <property type="entry name" value="TPR-like_helical_dom_sf"/>
</dbReference>
<dbReference type="PANTHER" id="PTHR12558">
    <property type="entry name" value="CELL DIVISION CYCLE 16,23,27"/>
    <property type="match status" value="1"/>
</dbReference>
<dbReference type="Pfam" id="PF13432">
    <property type="entry name" value="TPR_16"/>
    <property type="match status" value="2"/>
</dbReference>
<dbReference type="SUPFAM" id="SSF48452">
    <property type="entry name" value="TPR-like"/>
    <property type="match status" value="3"/>
</dbReference>
<sequence length="590" mass="65765">MKDSPRRNLGLLLLGAAALVATGYGARLMQAAQAADALTVSEIAPAAGEMIAPGFAGDFLASYHAQSQYDWKRANEYLERVLLQDPDNPELLRRSMILALGAGDMPVAAHRAQRLLELVPGDPSNALGTMILTVTRIDEGKLSEALAQVEKMPAGDMTDFIRPILRSWILAGMGRFDIAGFNPTTIHLYHGAVIAIMLDKKAEARAMADKIAGTEGISPMETERVADLYAAIGDRRRALEFYKTLVGERTNEALEEKITAASSEEVDMAAMLRPLMIKTAAQGVALAMFDMAHILYNDQTDSSTKLFAQMAIALDPQLIDARLLLADSLARNGRLEDAISYFREIPETHKAYIPSQRYAADLLAEAGEIDQARDILSGLFTKYNDVESLIRVGDLYRTQEKYKDAVVWYNKAMSQLGSKVPEDYWHLLYARGMAYERQGEWDKAESDLKAALTYRPDHPYLLNYLGYGWADQGMHLDEALKMIERAVALRPADGYIADSLGWVHYMMGNYKESIPYLERAVELLPYDSVINDHLGDAYWYVGRKMEARFQWERAFNYAEDQALKGKLALKMEDGLPSRAPVREAGRNGQQ</sequence>
<protein>
    <submittedName>
        <fullName evidence="4">Tetratricopeptide repeat protein</fullName>
    </submittedName>
</protein>
<keyword evidence="2 3" id="KW-0802">TPR repeat</keyword>